<dbReference type="eggNOG" id="COG3618">
    <property type="taxonomic scope" value="Bacteria"/>
</dbReference>
<dbReference type="SUPFAM" id="SSF51556">
    <property type="entry name" value="Metallo-dependent hydrolases"/>
    <property type="match status" value="1"/>
</dbReference>
<dbReference type="PANTHER" id="PTHR35563:SF2">
    <property type="entry name" value="BARREL METAL-DEPENDENT HYDROLASE, PUTATIVE (AFU_ORTHOLOGUE AFUA_1G16240)-RELATED"/>
    <property type="match status" value="1"/>
</dbReference>
<dbReference type="AlphaFoldDB" id="B0T8Y5"/>
<dbReference type="PANTHER" id="PTHR35563">
    <property type="entry name" value="BARREL METAL-DEPENDENT HYDROLASE, PUTATIVE (AFU_ORTHOLOGUE AFUA_1G16240)-RELATED"/>
    <property type="match status" value="1"/>
</dbReference>
<organism evidence="2">
    <name type="scientific">Caulobacter sp. (strain K31)</name>
    <dbReference type="NCBI Taxonomy" id="366602"/>
    <lineage>
        <taxon>Bacteria</taxon>
        <taxon>Pseudomonadati</taxon>
        <taxon>Pseudomonadota</taxon>
        <taxon>Alphaproteobacteria</taxon>
        <taxon>Caulobacterales</taxon>
        <taxon>Caulobacteraceae</taxon>
        <taxon>Caulobacter</taxon>
    </lineage>
</organism>
<dbReference type="InterPro" id="IPR052358">
    <property type="entry name" value="Aro_Compnd_Degr_Hydrolases"/>
</dbReference>
<dbReference type="EMBL" id="CP000927">
    <property type="protein sequence ID" value="ABZ72902.1"/>
    <property type="molecule type" value="Genomic_DNA"/>
</dbReference>
<evidence type="ECO:0000313" key="2">
    <source>
        <dbReference type="EMBL" id="ABZ72902.1"/>
    </source>
</evidence>
<evidence type="ECO:0000259" key="1">
    <source>
        <dbReference type="Pfam" id="PF04909"/>
    </source>
</evidence>
<dbReference type="GO" id="GO:0016787">
    <property type="term" value="F:hydrolase activity"/>
    <property type="evidence" value="ECO:0007669"/>
    <property type="project" value="UniProtKB-KW"/>
</dbReference>
<reference evidence="2" key="1">
    <citation type="submission" date="2008-01" db="EMBL/GenBank/DDBJ databases">
        <title>Complete sequence of chromosome of Caulobacter sp. K31.</title>
        <authorList>
            <consortium name="US DOE Joint Genome Institute"/>
            <person name="Copeland A."/>
            <person name="Lucas S."/>
            <person name="Lapidus A."/>
            <person name="Barry K."/>
            <person name="Glavina del Rio T."/>
            <person name="Dalin E."/>
            <person name="Tice H."/>
            <person name="Pitluck S."/>
            <person name="Bruce D."/>
            <person name="Goodwin L."/>
            <person name="Thompson L.S."/>
            <person name="Brettin T."/>
            <person name="Detter J.C."/>
            <person name="Han C."/>
            <person name="Schmutz J."/>
            <person name="Larimer F."/>
            <person name="Land M."/>
            <person name="Hauser L."/>
            <person name="Kyrpides N."/>
            <person name="Kim E."/>
            <person name="Stephens C."/>
            <person name="Richardson P."/>
        </authorList>
    </citation>
    <scope>NUCLEOTIDE SEQUENCE [LARGE SCALE GENOMIC DNA]</scope>
    <source>
        <strain evidence="2">K31</strain>
    </source>
</reference>
<dbReference type="OrthoDB" id="9787654at2"/>
<accession>B0T8Y5</accession>
<feature type="domain" description="Amidohydrolase-related" evidence="1">
    <location>
        <begin position="11"/>
        <end position="280"/>
    </location>
</feature>
<gene>
    <name evidence="2" type="ordered locus">Caul_3775</name>
</gene>
<dbReference type="STRING" id="366602.Caul_3775"/>
<dbReference type="HOGENOM" id="CLU_064039_2_0_5"/>
<dbReference type="Pfam" id="PF04909">
    <property type="entry name" value="Amidohydro_2"/>
    <property type="match status" value="1"/>
</dbReference>
<keyword evidence="2" id="KW-0378">Hydrolase</keyword>
<dbReference type="Gene3D" id="3.20.20.140">
    <property type="entry name" value="Metal-dependent hydrolases"/>
    <property type="match status" value="1"/>
</dbReference>
<sequence length="281" mass="30998">MDTTAGGAPIVDCHAHVFTRDLPLTADSWTAPAYDYTPHDYLAELDRHGVHFGVLSGLSISGFYNDYTIAAARLGSRLRATAIVAPDTDPYTLRRMRDDGVVGVRFQLVRRDVLPDFTDEAHRLLLRRVRDLDWHVHVALEGERLPPVLAALESSGVRIVLDHFAHPEPAQGVACAGFQAAMAAVQRGRTWIKLSAGFRLAGPDSWREPDISGAEAIAETVASHLLARAGPERLLWGSDAPFVGYEGRMTYDRALAQLERWAPDLATRRALSDTALRFYFA</sequence>
<dbReference type="InterPro" id="IPR032466">
    <property type="entry name" value="Metal_Hydrolase"/>
</dbReference>
<name>B0T8Y5_CAUSK</name>
<proteinExistence type="predicted"/>
<protein>
    <submittedName>
        <fullName evidence="2">Amidohydrolase 2</fullName>
    </submittedName>
</protein>
<dbReference type="InterPro" id="IPR006680">
    <property type="entry name" value="Amidohydro-rel"/>
</dbReference>
<dbReference type="KEGG" id="cak:Caul_3775"/>